<dbReference type="PRINTS" id="PR00081">
    <property type="entry name" value="GDHRDH"/>
</dbReference>
<dbReference type="OrthoDB" id="47007at2759"/>
<dbReference type="Pfam" id="PF00106">
    <property type="entry name" value="adh_short"/>
    <property type="match status" value="1"/>
</dbReference>
<keyword evidence="4" id="KW-0520">NAD</keyword>
<dbReference type="STRING" id="1182543.W9X614"/>
<dbReference type="Proteomes" id="UP000019471">
    <property type="component" value="Unassembled WGS sequence"/>
</dbReference>
<dbReference type="FunFam" id="3.40.50.720:FF:000084">
    <property type="entry name" value="Short-chain dehydrogenase reductase"/>
    <property type="match status" value="1"/>
</dbReference>
<dbReference type="Gene3D" id="3.40.50.720">
    <property type="entry name" value="NAD(P)-binding Rossmann-like Domain"/>
    <property type="match status" value="1"/>
</dbReference>
<accession>W9X614</accession>
<evidence type="ECO:0000256" key="5">
    <source>
        <dbReference type="ARBA" id="ARBA00023098"/>
    </source>
</evidence>
<dbReference type="Pfam" id="PF13561">
    <property type="entry name" value="adh_short_C2"/>
    <property type="match status" value="1"/>
</dbReference>
<dbReference type="InterPro" id="IPR002347">
    <property type="entry name" value="SDR_fam"/>
</dbReference>
<dbReference type="InterPro" id="IPR036291">
    <property type="entry name" value="NAD(P)-bd_dom_sf"/>
</dbReference>
<dbReference type="PANTHER" id="PTHR43180">
    <property type="entry name" value="3-OXOACYL-(ACYL-CARRIER-PROTEIN) REDUCTASE (AFU_ORTHOLOGUE AFUA_6G11210)"/>
    <property type="match status" value="1"/>
</dbReference>
<evidence type="ECO:0000256" key="4">
    <source>
        <dbReference type="ARBA" id="ARBA00023027"/>
    </source>
</evidence>
<dbReference type="GeneID" id="19185146"/>
<dbReference type="HOGENOM" id="CLU_010194_1_0_1"/>
<comment type="similarity">
    <text evidence="1 6">Belongs to the short-chain dehydrogenases/reductases (SDR) family.</text>
</comment>
<name>W9X614_9EURO</name>
<dbReference type="InterPro" id="IPR020904">
    <property type="entry name" value="Sc_DH/Rdtase_CS"/>
</dbReference>
<dbReference type="eggNOG" id="KOG0725">
    <property type="taxonomic scope" value="Eukaryota"/>
</dbReference>
<dbReference type="GO" id="GO:0016491">
    <property type="term" value="F:oxidoreductase activity"/>
    <property type="evidence" value="ECO:0007669"/>
    <property type="project" value="UniProtKB-KW"/>
</dbReference>
<evidence type="ECO:0000256" key="3">
    <source>
        <dbReference type="ARBA" id="ARBA00023002"/>
    </source>
</evidence>
<sequence>MSDIGNLSNKVALITGASSGVGRAVAEAYASAGAYIVVADLTPNPPHAPVYAETMREAGIDKVTPTVDLINQNYASTRSPPRAVFVQCDVANSDSVKDAVASAVKHYGRLDIMVNNAGISSVFKSKSFLSGQLGKPHQIDDGVLEKDLAVNVRGVFLGIKHAAAQFLEQTPHSSGDRGWIINTCSVNGMVGSPGSVSYCGSKGAVLMMTRATALDYAADKIHINCVVPCWVKTAMLEPVFGGGKSQANSQTEKIGGMPPWGRMAYPEEIAKMYVFLGGPGASFCTGQAFVVDGGYTAQ</sequence>
<dbReference type="GO" id="GO:0006629">
    <property type="term" value="P:lipid metabolic process"/>
    <property type="evidence" value="ECO:0007669"/>
    <property type="project" value="UniProtKB-KW"/>
</dbReference>
<keyword evidence="5" id="KW-0443">Lipid metabolism</keyword>
<dbReference type="EMBL" id="AMGX01000001">
    <property type="protein sequence ID" value="EXJ75902.1"/>
    <property type="molecule type" value="Genomic_DNA"/>
</dbReference>
<protein>
    <recommendedName>
        <fullName evidence="9">Oxidoreductase</fullName>
    </recommendedName>
</protein>
<evidence type="ECO:0000256" key="1">
    <source>
        <dbReference type="ARBA" id="ARBA00006484"/>
    </source>
</evidence>
<dbReference type="PANTHER" id="PTHR43180:SF28">
    <property type="entry name" value="NAD(P)-BINDING ROSSMANN-FOLD SUPERFAMILY PROTEIN"/>
    <property type="match status" value="1"/>
</dbReference>
<dbReference type="AlphaFoldDB" id="W9X614"/>
<reference evidence="7 8" key="1">
    <citation type="submission" date="2013-03" db="EMBL/GenBank/DDBJ databases">
        <title>The Genome Sequence of Cladophialophora psammophila CBS 110553.</title>
        <authorList>
            <consortium name="The Broad Institute Genomics Platform"/>
            <person name="Cuomo C."/>
            <person name="de Hoog S."/>
            <person name="Gorbushina A."/>
            <person name="Walker B."/>
            <person name="Young S.K."/>
            <person name="Zeng Q."/>
            <person name="Gargeya S."/>
            <person name="Fitzgerald M."/>
            <person name="Haas B."/>
            <person name="Abouelleil A."/>
            <person name="Allen A.W."/>
            <person name="Alvarado L."/>
            <person name="Arachchi H.M."/>
            <person name="Berlin A.M."/>
            <person name="Chapman S.B."/>
            <person name="Gainer-Dewar J."/>
            <person name="Goldberg J."/>
            <person name="Griggs A."/>
            <person name="Gujja S."/>
            <person name="Hansen M."/>
            <person name="Howarth C."/>
            <person name="Imamovic A."/>
            <person name="Ireland A."/>
            <person name="Larimer J."/>
            <person name="McCowan C."/>
            <person name="Murphy C."/>
            <person name="Pearson M."/>
            <person name="Poon T.W."/>
            <person name="Priest M."/>
            <person name="Roberts A."/>
            <person name="Saif S."/>
            <person name="Shea T."/>
            <person name="Sisk P."/>
            <person name="Sykes S."/>
            <person name="Wortman J."/>
            <person name="Nusbaum C."/>
            <person name="Birren B."/>
        </authorList>
    </citation>
    <scope>NUCLEOTIDE SEQUENCE [LARGE SCALE GENOMIC DNA]</scope>
    <source>
        <strain evidence="7 8">CBS 110553</strain>
    </source>
</reference>
<dbReference type="PROSITE" id="PS00061">
    <property type="entry name" value="ADH_SHORT"/>
    <property type="match status" value="1"/>
</dbReference>
<dbReference type="RefSeq" id="XP_007739219.1">
    <property type="nucleotide sequence ID" value="XM_007741029.1"/>
</dbReference>
<evidence type="ECO:0000313" key="7">
    <source>
        <dbReference type="EMBL" id="EXJ75902.1"/>
    </source>
</evidence>
<evidence type="ECO:0000256" key="2">
    <source>
        <dbReference type="ARBA" id="ARBA00022857"/>
    </source>
</evidence>
<organism evidence="7 8">
    <name type="scientific">Cladophialophora psammophila CBS 110553</name>
    <dbReference type="NCBI Taxonomy" id="1182543"/>
    <lineage>
        <taxon>Eukaryota</taxon>
        <taxon>Fungi</taxon>
        <taxon>Dikarya</taxon>
        <taxon>Ascomycota</taxon>
        <taxon>Pezizomycotina</taxon>
        <taxon>Eurotiomycetes</taxon>
        <taxon>Chaetothyriomycetidae</taxon>
        <taxon>Chaetothyriales</taxon>
        <taxon>Herpotrichiellaceae</taxon>
        <taxon>Cladophialophora</taxon>
    </lineage>
</organism>
<dbReference type="PRINTS" id="PR00080">
    <property type="entry name" value="SDRFAMILY"/>
</dbReference>
<dbReference type="CDD" id="cd05233">
    <property type="entry name" value="SDR_c"/>
    <property type="match status" value="1"/>
</dbReference>
<evidence type="ECO:0008006" key="9">
    <source>
        <dbReference type="Google" id="ProtNLM"/>
    </source>
</evidence>
<comment type="caution">
    <text evidence="7">The sequence shown here is derived from an EMBL/GenBank/DDBJ whole genome shotgun (WGS) entry which is preliminary data.</text>
</comment>
<proteinExistence type="inferred from homology"/>
<evidence type="ECO:0000313" key="8">
    <source>
        <dbReference type="Proteomes" id="UP000019471"/>
    </source>
</evidence>
<keyword evidence="8" id="KW-1185">Reference proteome</keyword>
<evidence type="ECO:0000256" key="6">
    <source>
        <dbReference type="RuleBase" id="RU000363"/>
    </source>
</evidence>
<gene>
    <name evidence="7" type="ORF">A1O5_00410</name>
</gene>
<keyword evidence="2" id="KW-0521">NADP</keyword>
<dbReference type="SUPFAM" id="SSF51735">
    <property type="entry name" value="NAD(P)-binding Rossmann-fold domains"/>
    <property type="match status" value="1"/>
</dbReference>
<keyword evidence="3" id="KW-0560">Oxidoreductase</keyword>